<name>A0A7X1ZC86_9PROT</name>
<evidence type="ECO:0000256" key="1">
    <source>
        <dbReference type="ARBA" id="ARBA00022553"/>
    </source>
</evidence>
<dbReference type="GO" id="GO:0000160">
    <property type="term" value="P:phosphorelay signal transduction system"/>
    <property type="evidence" value="ECO:0007669"/>
    <property type="project" value="InterPro"/>
</dbReference>
<dbReference type="PANTHER" id="PTHR44591">
    <property type="entry name" value="STRESS RESPONSE REGULATOR PROTEIN 1"/>
    <property type="match status" value="1"/>
</dbReference>
<proteinExistence type="predicted"/>
<keyword evidence="1 2" id="KW-0597">Phosphoprotein</keyword>
<gene>
    <name evidence="4" type="ORF">GHC57_05105</name>
</gene>
<evidence type="ECO:0000259" key="3">
    <source>
        <dbReference type="PROSITE" id="PS50110"/>
    </source>
</evidence>
<dbReference type="InterPro" id="IPR011006">
    <property type="entry name" value="CheY-like_superfamily"/>
</dbReference>
<dbReference type="OrthoDB" id="9786548at2"/>
<evidence type="ECO:0000313" key="4">
    <source>
        <dbReference type="EMBL" id="MQX35893.1"/>
    </source>
</evidence>
<dbReference type="RefSeq" id="WP_153341849.1">
    <property type="nucleotide sequence ID" value="NZ_WIVE01000010.1"/>
</dbReference>
<feature type="domain" description="Response regulatory" evidence="3">
    <location>
        <begin position="10"/>
        <end position="129"/>
    </location>
</feature>
<dbReference type="InterPro" id="IPR050595">
    <property type="entry name" value="Bact_response_regulator"/>
</dbReference>
<evidence type="ECO:0000256" key="2">
    <source>
        <dbReference type="PROSITE-ProRule" id="PRU00169"/>
    </source>
</evidence>
<keyword evidence="5" id="KW-1185">Reference proteome</keyword>
<dbReference type="AlphaFoldDB" id="A0A7X1ZC86"/>
<dbReference type="SMART" id="SM00448">
    <property type="entry name" value="REC"/>
    <property type="match status" value="1"/>
</dbReference>
<accession>A0A7X1ZC86</accession>
<dbReference type="Proteomes" id="UP000434582">
    <property type="component" value="Unassembled WGS sequence"/>
</dbReference>
<dbReference type="PROSITE" id="PS50110">
    <property type="entry name" value="RESPONSE_REGULATORY"/>
    <property type="match status" value="1"/>
</dbReference>
<dbReference type="SUPFAM" id="SSF52172">
    <property type="entry name" value="CheY-like"/>
    <property type="match status" value="1"/>
</dbReference>
<dbReference type="PANTHER" id="PTHR44591:SF3">
    <property type="entry name" value="RESPONSE REGULATORY DOMAIN-CONTAINING PROTEIN"/>
    <property type="match status" value="1"/>
</dbReference>
<dbReference type="Pfam" id="PF00072">
    <property type="entry name" value="Response_reg"/>
    <property type="match status" value="1"/>
</dbReference>
<protein>
    <submittedName>
        <fullName evidence="4">Response regulator</fullName>
    </submittedName>
</protein>
<organism evidence="4 5">
    <name type="scientific">Roseospira navarrensis</name>
    <dbReference type="NCBI Taxonomy" id="140058"/>
    <lineage>
        <taxon>Bacteria</taxon>
        <taxon>Pseudomonadati</taxon>
        <taxon>Pseudomonadota</taxon>
        <taxon>Alphaproteobacteria</taxon>
        <taxon>Rhodospirillales</taxon>
        <taxon>Rhodospirillaceae</taxon>
        <taxon>Roseospira</taxon>
    </lineage>
</organism>
<comment type="caution">
    <text evidence="4">The sequence shown here is derived from an EMBL/GenBank/DDBJ whole genome shotgun (WGS) entry which is preliminary data.</text>
</comment>
<reference evidence="4 5" key="1">
    <citation type="submission" date="2019-10" db="EMBL/GenBank/DDBJ databases">
        <title>Draft whole-genome sequence of the purple nonsulfur photosynthetic bacterium Roseospira navarrensis DSM 15114.</title>
        <authorList>
            <person name="Kyndt J.A."/>
            <person name="Meyer T.E."/>
        </authorList>
    </citation>
    <scope>NUCLEOTIDE SEQUENCE [LARGE SCALE GENOMIC DNA]</scope>
    <source>
        <strain evidence="4 5">DSM 15114</strain>
    </source>
</reference>
<dbReference type="Gene3D" id="3.40.50.2300">
    <property type="match status" value="1"/>
</dbReference>
<sequence length="188" mass="20890">MAGYSLEQLTVLVVDDNAHTRAIVRTILGAFGVRRIQEAGNGDAAFVELSNFPADLVICDWIMAPVDGVAFVRMVRTSPESPNPFVPIIMLTGHTELSRVMEARDAGVHEFLSKPISATSLFARIKAIIDRPRPFVRTATYFGPDRRRHTIDWRGPERRRALREAKARAAGTGGLSRRDLDALLSRRP</sequence>
<feature type="modified residue" description="4-aspartylphosphate" evidence="2">
    <location>
        <position position="60"/>
    </location>
</feature>
<dbReference type="EMBL" id="WIVE01000010">
    <property type="protein sequence ID" value="MQX35893.1"/>
    <property type="molecule type" value="Genomic_DNA"/>
</dbReference>
<dbReference type="InterPro" id="IPR001789">
    <property type="entry name" value="Sig_transdc_resp-reg_receiver"/>
</dbReference>
<evidence type="ECO:0000313" key="5">
    <source>
        <dbReference type="Proteomes" id="UP000434582"/>
    </source>
</evidence>